<dbReference type="Gene3D" id="1.25.40.10">
    <property type="entry name" value="Tetratricopeptide repeat domain"/>
    <property type="match status" value="4"/>
</dbReference>
<feature type="region of interest" description="Disordered" evidence="4">
    <location>
        <begin position="1"/>
        <end position="21"/>
    </location>
</feature>
<accession>A0A815N615</accession>
<evidence type="ECO:0000313" key="6">
    <source>
        <dbReference type="EMBL" id="CAF1427638.1"/>
    </source>
</evidence>
<feature type="domain" description="ADP ribosyltransferase" evidence="5">
    <location>
        <begin position="238"/>
        <end position="400"/>
    </location>
</feature>
<evidence type="ECO:0000256" key="1">
    <source>
        <dbReference type="ARBA" id="ARBA00022737"/>
    </source>
</evidence>
<dbReference type="Pfam" id="PF03496">
    <property type="entry name" value="ADPrib_exo_Tox"/>
    <property type="match status" value="1"/>
</dbReference>
<gene>
    <name evidence="6" type="ORF">EDS130_LOCUS37973</name>
</gene>
<dbReference type="InterPro" id="IPR003540">
    <property type="entry name" value="ADP-ribosyltransferase"/>
</dbReference>
<dbReference type="SUPFAM" id="SSF56399">
    <property type="entry name" value="ADP-ribosylation"/>
    <property type="match status" value="1"/>
</dbReference>
<dbReference type="InterPro" id="IPR011990">
    <property type="entry name" value="TPR-like_helical_dom_sf"/>
</dbReference>
<dbReference type="PROSITE" id="PS51996">
    <property type="entry name" value="TR_MART"/>
    <property type="match status" value="1"/>
</dbReference>
<feature type="repeat" description="TPR" evidence="3">
    <location>
        <begin position="679"/>
        <end position="712"/>
    </location>
</feature>
<keyword evidence="2 3" id="KW-0802">TPR repeat</keyword>
<proteinExistence type="predicted"/>
<comment type="caution">
    <text evidence="6">The sequence shown here is derived from an EMBL/GenBank/DDBJ whole genome shotgun (WGS) entry which is preliminary data.</text>
</comment>
<dbReference type="PANTHER" id="PTHR45641">
    <property type="entry name" value="TETRATRICOPEPTIDE REPEAT PROTEIN (AFU_ORTHOLOGUE AFUA_6G03870)"/>
    <property type="match status" value="1"/>
</dbReference>
<evidence type="ECO:0000256" key="4">
    <source>
        <dbReference type="SAM" id="MobiDB-lite"/>
    </source>
</evidence>
<dbReference type="Proteomes" id="UP000663852">
    <property type="component" value="Unassembled WGS sequence"/>
</dbReference>
<dbReference type="SMART" id="SM00028">
    <property type="entry name" value="TPR"/>
    <property type="match status" value="9"/>
</dbReference>
<evidence type="ECO:0000259" key="5">
    <source>
        <dbReference type="Pfam" id="PF03496"/>
    </source>
</evidence>
<feature type="repeat" description="TPR" evidence="3">
    <location>
        <begin position="637"/>
        <end position="670"/>
    </location>
</feature>
<dbReference type="AlphaFoldDB" id="A0A815N615"/>
<organism evidence="6 7">
    <name type="scientific">Adineta ricciae</name>
    <name type="common">Rotifer</name>
    <dbReference type="NCBI Taxonomy" id="249248"/>
    <lineage>
        <taxon>Eukaryota</taxon>
        <taxon>Metazoa</taxon>
        <taxon>Spiralia</taxon>
        <taxon>Gnathifera</taxon>
        <taxon>Rotifera</taxon>
        <taxon>Eurotatoria</taxon>
        <taxon>Bdelloidea</taxon>
        <taxon>Adinetida</taxon>
        <taxon>Adinetidae</taxon>
        <taxon>Adineta</taxon>
    </lineage>
</organism>
<reference evidence="6" key="1">
    <citation type="submission" date="2021-02" db="EMBL/GenBank/DDBJ databases">
        <authorList>
            <person name="Nowell W R."/>
        </authorList>
    </citation>
    <scope>NUCLEOTIDE SEQUENCE</scope>
</reference>
<evidence type="ECO:0000256" key="3">
    <source>
        <dbReference type="PROSITE-ProRule" id="PRU00339"/>
    </source>
</evidence>
<evidence type="ECO:0000313" key="7">
    <source>
        <dbReference type="Proteomes" id="UP000663852"/>
    </source>
</evidence>
<dbReference type="InterPro" id="IPR019734">
    <property type="entry name" value="TPR_rpt"/>
</dbReference>
<dbReference type="PROSITE" id="PS50005">
    <property type="entry name" value="TPR"/>
    <property type="match status" value="2"/>
</dbReference>
<dbReference type="SUPFAM" id="SSF48452">
    <property type="entry name" value="TPR-like"/>
    <property type="match status" value="2"/>
</dbReference>
<dbReference type="GO" id="GO:0005576">
    <property type="term" value="C:extracellular region"/>
    <property type="evidence" value="ECO:0007669"/>
    <property type="project" value="InterPro"/>
</dbReference>
<dbReference type="EMBL" id="CAJNOJ010000386">
    <property type="protein sequence ID" value="CAF1427638.1"/>
    <property type="molecule type" value="Genomic_DNA"/>
</dbReference>
<name>A0A815N615_ADIRI</name>
<protein>
    <recommendedName>
        <fullName evidence="5">ADP ribosyltransferase domain-containing protein</fullName>
    </recommendedName>
</protein>
<dbReference type="PROSITE" id="PS50293">
    <property type="entry name" value="TPR_REGION"/>
    <property type="match status" value="1"/>
</dbReference>
<keyword evidence="1" id="KW-0677">Repeat</keyword>
<dbReference type="Pfam" id="PF13424">
    <property type="entry name" value="TPR_12"/>
    <property type="match status" value="2"/>
</dbReference>
<sequence length="862" mass="99686">MSLQDKPIDDKPSDERREPPRIRINREQIVLILLHRQINPSQSIADGSNICPVEKILRQLTDNLHLFSNNNDCLSYAEKAKDQTIFMIIDSSYASADLLGKLHTMQQINSIFIFRQAKDMPVPVLSATDYCKIVNVSDEQDNLTSSIEHITDYIDNQSTIFTVCDQDKQMSTRDVDQESGMFIFFQLVKKVIKKMLPNEDAVCKSKEEMINKCRLDCKDSTKDLENIIRFENEYTADQAIQWYTKDCFIYKLINKALRTEDIEPLYTYRFYINDLSACLAERCKLLREKTSKITVFRGAKISKAEIDRLAQNKGHLISTNGYFSTTWKRAVANIFAGIEGNNRSHSDLYQSILFEITVDLEKYPEIILADIQDISLHKDEEELLFDLDTVFKLESITYNDTLSYWTCMMSASNEGRIIVRQYLDFKEKELDNSDDNEVAFGNLLFDMGQWSKSRIYFENLALRRTNDPHIQFGIASCCRALGDINQALFHLQQAYDLSMHIEHECLRLKGQICCNLLRTYQEYGDFSKAAAFGDEALDFYRQAGEHSNEVGIAKVWINFGLLNYYKGHDDICLEQLERAHTLLKRTSQFDGPEISECYKFLSFAHYHNGDYDKALDSLMKESQITARLFPTNHPQTAATENNIGKQYYKQGKYEEALKQFRRAAEISERVSTTNSANQIVFLNNIGKALYRLKQIDEAEKYFEEALQLTKKIFSSSTDHIYLAYTYKNQGEIFLAKNDFVGALALFQQAHDMYKRIFVQNSNQRDVAKCQYLIGLSHLALNDIEQATTALEQALHMRTNALHPDHPDLAFSHRSMGDLYMCKKNEVKAIEHYKLALAIWEKRLPSDHDQLVDLKEILAHFKP</sequence>
<evidence type="ECO:0000256" key="2">
    <source>
        <dbReference type="ARBA" id="ARBA00022803"/>
    </source>
</evidence>
<dbReference type="PANTHER" id="PTHR45641:SF19">
    <property type="entry name" value="NEPHROCYSTIN-3"/>
    <property type="match status" value="1"/>
</dbReference>
<dbReference type="OrthoDB" id="5986190at2759"/>
<dbReference type="Gene3D" id="3.90.176.10">
    <property type="entry name" value="Toxin ADP-ribosyltransferase, Chain A, domain 1"/>
    <property type="match status" value="1"/>
</dbReference>